<comment type="caution">
    <text evidence="2">The sequence shown here is derived from an EMBL/GenBank/DDBJ whole genome shotgun (WGS) entry which is preliminary data.</text>
</comment>
<dbReference type="GO" id="GO:0006635">
    <property type="term" value="P:fatty acid beta-oxidation"/>
    <property type="evidence" value="ECO:0007669"/>
    <property type="project" value="TreeGrafter"/>
</dbReference>
<protein>
    <recommendedName>
        <fullName evidence="1">3-hydroxyacyl-CoA dehydrogenase C-terminal domain-containing protein</fullName>
    </recommendedName>
</protein>
<accession>A0A9X1FX73</accession>
<reference evidence="2" key="1">
    <citation type="submission" date="2021-07" db="EMBL/GenBank/DDBJ databases">
        <title>Roseobacter insulae sp. nov., isolated from a tidal flat.</title>
        <authorList>
            <person name="Park S."/>
            <person name="Yoon J.-H."/>
        </authorList>
    </citation>
    <scope>NUCLEOTIDE SEQUENCE</scope>
    <source>
        <strain evidence="2">YSTF-M11</strain>
    </source>
</reference>
<dbReference type="EMBL" id="JAHXDN010000004">
    <property type="protein sequence ID" value="MBW4709312.1"/>
    <property type="molecule type" value="Genomic_DNA"/>
</dbReference>
<dbReference type="InterPro" id="IPR006108">
    <property type="entry name" value="3HC_DH_C"/>
</dbReference>
<feature type="domain" description="3-hydroxyacyl-CoA dehydrogenase C-terminal" evidence="1">
    <location>
        <begin position="7"/>
        <end position="92"/>
    </location>
</feature>
<organism evidence="2 3">
    <name type="scientific">Roseobacter insulae</name>
    <dbReference type="NCBI Taxonomy" id="2859783"/>
    <lineage>
        <taxon>Bacteria</taxon>
        <taxon>Pseudomonadati</taxon>
        <taxon>Pseudomonadota</taxon>
        <taxon>Alphaproteobacteria</taxon>
        <taxon>Rhodobacterales</taxon>
        <taxon>Roseobacteraceae</taxon>
        <taxon>Roseobacter</taxon>
    </lineage>
</organism>
<dbReference type="InterPro" id="IPR050136">
    <property type="entry name" value="FA_oxidation_alpha_subunit"/>
</dbReference>
<proteinExistence type="predicted"/>
<gene>
    <name evidence="2" type="ORF">KX928_16085</name>
</gene>
<dbReference type="Pfam" id="PF00725">
    <property type="entry name" value="3HCDH"/>
    <property type="match status" value="1"/>
</dbReference>
<dbReference type="GO" id="GO:0004300">
    <property type="term" value="F:enoyl-CoA hydratase activity"/>
    <property type="evidence" value="ECO:0007669"/>
    <property type="project" value="TreeGrafter"/>
</dbReference>
<evidence type="ECO:0000313" key="3">
    <source>
        <dbReference type="Proteomes" id="UP001138661"/>
    </source>
</evidence>
<evidence type="ECO:0000259" key="1">
    <source>
        <dbReference type="Pfam" id="PF00725"/>
    </source>
</evidence>
<dbReference type="PANTHER" id="PTHR43612">
    <property type="entry name" value="TRIFUNCTIONAL ENZYME SUBUNIT ALPHA"/>
    <property type="match status" value="1"/>
</dbReference>
<keyword evidence="3" id="KW-1185">Reference proteome</keyword>
<dbReference type="PANTHER" id="PTHR43612:SF3">
    <property type="entry name" value="TRIFUNCTIONAL ENZYME SUBUNIT ALPHA, MITOCHONDRIAL"/>
    <property type="match status" value="1"/>
</dbReference>
<name>A0A9X1FX73_9RHOB</name>
<dbReference type="AlphaFoldDB" id="A0A9X1FX73"/>
<dbReference type="RefSeq" id="WP_219504683.1">
    <property type="nucleotide sequence ID" value="NZ_JAHXDN010000004.1"/>
</dbReference>
<evidence type="ECO:0000313" key="2">
    <source>
        <dbReference type="EMBL" id="MBW4709312.1"/>
    </source>
</evidence>
<dbReference type="Proteomes" id="UP001138661">
    <property type="component" value="Unassembled WGS sequence"/>
</dbReference>
<dbReference type="GO" id="GO:0016509">
    <property type="term" value="F:long-chain (3S)-3-hydroxyacyl-CoA dehydrogenase (NAD+) activity"/>
    <property type="evidence" value="ECO:0007669"/>
    <property type="project" value="TreeGrafter"/>
</dbReference>
<sequence>MTDQAAARALKSALRAASERLLMDATNPWELDEAMTRFGFSTGVCEAHDADGLDMTPEDRAMNAAGHDLPIVPRMVAEGRLGRKVGVGWYRYPGGGGLVIDPLVEDLLREEARFAGVARRTLSDEDLIERLVLSVINAAADLLPRLGRDGQLRLDRASIDGIGFPAVTGGIVTHARTRGQDNLLAAMARLSRSDGAHLHPSPHIGQMFEPP</sequence>